<dbReference type="Proteomes" id="UP000078237">
    <property type="component" value="Unassembled WGS sequence"/>
</dbReference>
<evidence type="ECO:0000313" key="2">
    <source>
        <dbReference type="Proteomes" id="UP000078237"/>
    </source>
</evidence>
<keyword evidence="2" id="KW-1185">Reference proteome</keyword>
<gene>
    <name evidence="1" type="ORF">MMYC01_210688</name>
</gene>
<protein>
    <submittedName>
        <fullName evidence="1">Uncharacterized protein</fullName>
    </submittedName>
</protein>
<evidence type="ECO:0000313" key="1">
    <source>
        <dbReference type="EMBL" id="KXX73704.1"/>
    </source>
</evidence>
<name>A0A175VSH2_9PEZI</name>
<dbReference type="AlphaFoldDB" id="A0A175VSH2"/>
<sequence length="93" mass="10715">MADLLIREYRSSVLLDVSVTATADENTLDYLQRQYKTETSLLDRAFQKLLNGAKWLYTALFSYMKRTSDSELKILEKSENVSTVEPTFKLQGL</sequence>
<reference evidence="1 2" key="1">
    <citation type="journal article" date="2016" name="Genome Announc.">
        <title>Genome Sequence of Madurella mycetomatis mm55, Isolated from a Human Mycetoma Case in Sudan.</title>
        <authorList>
            <person name="Smit S."/>
            <person name="Derks M.F."/>
            <person name="Bervoets S."/>
            <person name="Fahal A."/>
            <person name="van Leeuwen W."/>
            <person name="van Belkum A."/>
            <person name="van de Sande W.W."/>
        </authorList>
    </citation>
    <scope>NUCLEOTIDE SEQUENCE [LARGE SCALE GENOMIC DNA]</scope>
    <source>
        <strain evidence="2">mm55</strain>
    </source>
</reference>
<organism evidence="1 2">
    <name type="scientific">Madurella mycetomatis</name>
    <dbReference type="NCBI Taxonomy" id="100816"/>
    <lineage>
        <taxon>Eukaryota</taxon>
        <taxon>Fungi</taxon>
        <taxon>Dikarya</taxon>
        <taxon>Ascomycota</taxon>
        <taxon>Pezizomycotina</taxon>
        <taxon>Sordariomycetes</taxon>
        <taxon>Sordariomycetidae</taxon>
        <taxon>Sordariales</taxon>
        <taxon>Sordariales incertae sedis</taxon>
        <taxon>Madurella</taxon>
    </lineage>
</organism>
<accession>A0A175VSH2</accession>
<proteinExistence type="predicted"/>
<dbReference type="EMBL" id="LCTW02000432">
    <property type="protein sequence ID" value="KXX73704.1"/>
    <property type="molecule type" value="Genomic_DNA"/>
</dbReference>
<dbReference type="VEuPathDB" id="FungiDB:MMYC01_210688"/>
<comment type="caution">
    <text evidence="1">The sequence shown here is derived from an EMBL/GenBank/DDBJ whole genome shotgun (WGS) entry which is preliminary data.</text>
</comment>